<dbReference type="InterPro" id="IPR012337">
    <property type="entry name" value="RNaseH-like_sf"/>
</dbReference>
<dbReference type="InterPro" id="IPR036397">
    <property type="entry name" value="RNaseH_sf"/>
</dbReference>
<evidence type="ECO:0000259" key="2">
    <source>
        <dbReference type="PROSITE" id="PS50994"/>
    </source>
</evidence>
<dbReference type="Gene3D" id="3.30.420.10">
    <property type="entry name" value="Ribonuclease H-like superfamily/Ribonuclease H"/>
    <property type="match status" value="1"/>
</dbReference>
<protein>
    <recommendedName>
        <fullName evidence="1">RNA-directed DNA polymerase</fullName>
        <ecNumber evidence="1">2.7.7.49</ecNumber>
    </recommendedName>
</protein>
<dbReference type="EMBL" id="JARBHB010000006">
    <property type="protein sequence ID" value="KAJ8881170.1"/>
    <property type="molecule type" value="Genomic_DNA"/>
</dbReference>
<dbReference type="InterPro" id="IPR041588">
    <property type="entry name" value="Integrase_H2C2"/>
</dbReference>
<dbReference type="EC" id="2.7.7.49" evidence="1"/>
<name>A0ABQ9HAB5_9NEOP</name>
<organism evidence="3 4">
    <name type="scientific">Dryococelus australis</name>
    <dbReference type="NCBI Taxonomy" id="614101"/>
    <lineage>
        <taxon>Eukaryota</taxon>
        <taxon>Metazoa</taxon>
        <taxon>Ecdysozoa</taxon>
        <taxon>Arthropoda</taxon>
        <taxon>Hexapoda</taxon>
        <taxon>Insecta</taxon>
        <taxon>Pterygota</taxon>
        <taxon>Neoptera</taxon>
        <taxon>Polyneoptera</taxon>
        <taxon>Phasmatodea</taxon>
        <taxon>Verophasmatodea</taxon>
        <taxon>Anareolatae</taxon>
        <taxon>Phasmatidae</taxon>
        <taxon>Eurycanthinae</taxon>
        <taxon>Dryococelus</taxon>
    </lineage>
</organism>
<feature type="domain" description="Integrase catalytic" evidence="2">
    <location>
        <begin position="74"/>
        <end position="189"/>
    </location>
</feature>
<dbReference type="PROSITE" id="PS50994">
    <property type="entry name" value="INTEGRASE"/>
    <property type="match status" value="1"/>
</dbReference>
<comment type="caution">
    <text evidence="3">The sequence shown here is derived from an EMBL/GenBank/DDBJ whole genome shotgun (WGS) entry which is preliminary data.</text>
</comment>
<evidence type="ECO:0000313" key="4">
    <source>
        <dbReference type="Proteomes" id="UP001159363"/>
    </source>
</evidence>
<dbReference type="Pfam" id="PF17921">
    <property type="entry name" value="Integrase_H2C2"/>
    <property type="match status" value="1"/>
</dbReference>
<dbReference type="SUPFAM" id="SSF53098">
    <property type="entry name" value="Ribonuclease H-like"/>
    <property type="match status" value="1"/>
</dbReference>
<dbReference type="Gene3D" id="1.10.340.70">
    <property type="match status" value="1"/>
</dbReference>
<keyword evidence="4" id="KW-1185">Reference proteome</keyword>
<evidence type="ECO:0000313" key="3">
    <source>
        <dbReference type="EMBL" id="KAJ8881170.1"/>
    </source>
</evidence>
<dbReference type="InterPro" id="IPR001584">
    <property type="entry name" value="Integrase_cat-core"/>
</dbReference>
<dbReference type="Proteomes" id="UP001159363">
    <property type="component" value="Chromosome 5"/>
</dbReference>
<dbReference type="InterPro" id="IPR050951">
    <property type="entry name" value="Retrovirus_Pol_polyprotein"/>
</dbReference>
<dbReference type="PANTHER" id="PTHR37984">
    <property type="entry name" value="PROTEIN CBG26694"/>
    <property type="match status" value="1"/>
</dbReference>
<sequence length="206" mass="23810">MSVGIVLHTLKELHTTHEGICKMKSNARAHFSWPNLDKDIENFVKRCAVWMTTRAEPPKAEPRSTHGVKQVVHMREFIRTFREYFSRFGLPKYVVTDKAKTFCSHGFFTFLSQNAVRHETSPPFHPATNELAENDVKSFKKVIVRQIITKESIIKSYIVEIIETLIRNNKCVVEVLGQRTYLCKVLGENILRKIHLDTINVGSQKQ</sequence>
<gene>
    <name evidence="3" type="ORF">PR048_017643</name>
</gene>
<dbReference type="PANTHER" id="PTHR37984:SF13">
    <property type="entry name" value="RIBONUCLEASE H"/>
    <property type="match status" value="1"/>
</dbReference>
<accession>A0ABQ9HAB5</accession>
<evidence type="ECO:0000256" key="1">
    <source>
        <dbReference type="ARBA" id="ARBA00012493"/>
    </source>
</evidence>
<proteinExistence type="predicted"/>
<reference evidence="3 4" key="1">
    <citation type="submission" date="2023-02" db="EMBL/GenBank/DDBJ databases">
        <title>LHISI_Scaffold_Assembly.</title>
        <authorList>
            <person name="Stuart O.P."/>
            <person name="Cleave R."/>
            <person name="Magrath M.J.L."/>
            <person name="Mikheyev A.S."/>
        </authorList>
    </citation>
    <scope>NUCLEOTIDE SEQUENCE [LARGE SCALE GENOMIC DNA]</scope>
    <source>
        <strain evidence="3">Daus_M_001</strain>
        <tissue evidence="3">Leg muscle</tissue>
    </source>
</reference>